<feature type="region of interest" description="Disordered" evidence="1">
    <location>
        <begin position="93"/>
        <end position="114"/>
    </location>
</feature>
<dbReference type="AlphaFoldDB" id="Q3JXB0"/>
<dbReference type="EMBL" id="CP000124">
    <property type="protein sequence ID" value="ABA49821.1"/>
    <property type="molecule type" value="Genomic_DNA"/>
</dbReference>
<proteinExistence type="predicted"/>
<dbReference type="KEGG" id="bpm:BURPS1710b_0379"/>
<dbReference type="Proteomes" id="UP000002700">
    <property type="component" value="Chromosome I"/>
</dbReference>
<reference evidence="2 3" key="1">
    <citation type="submission" date="2005-09" db="EMBL/GenBank/DDBJ databases">
        <authorList>
            <person name="Woods D.E."/>
            <person name="Nierman W.C."/>
        </authorList>
    </citation>
    <scope>NUCLEOTIDE SEQUENCE [LARGE SCALE GENOMIC DNA]</scope>
    <source>
        <strain evidence="2 3">1710b</strain>
    </source>
</reference>
<evidence type="ECO:0000256" key="1">
    <source>
        <dbReference type="SAM" id="MobiDB-lite"/>
    </source>
</evidence>
<sequence length="435" mass="47118">MAGQVPGDPDGADAEPLVALQVAARILDEDGVRQARVRRAHRPAQHRGVGLRAPCAAIAHLLDRDHALEQAVDLQLAQHRARIGFGGVRQHDLAAGQRSDEPREPALGAHHRRQVGERVDDLQEIVRIDRVMAREAEERRAVAARVVGAQMIGVRALDFQRIDDVLRHRPVDRREDRMRRVVQRVVEIEEPDGAARLRAGAPPARSLGRLLARRRRGGAARLAARAQCERIIVPNGCSVRISSSTECSMRPSTIWTDFTPLFAASSADEIFGSMPPEIVPSSKSASISRADRSVSRLPSLSITPGMLVIITSFSAFSTVASLPATRSALMLYDRPSSPKPIGEITGMNASSCSAFTTAGLIASTSPTWPMSTYSPGLSRSGIISLRAWMRPPSLPVRPTAWPPKWLISVTMSCCTSPPSTHSTTSIVSSSVTRIP</sequence>
<protein>
    <submittedName>
        <fullName evidence="2">Uncharacterized protein</fullName>
    </submittedName>
</protein>
<dbReference type="HOGENOM" id="CLU_629586_0_0_4"/>
<dbReference type="EnsemblBacteria" id="ABA49821">
    <property type="protein sequence ID" value="ABA49821"/>
    <property type="gene ID" value="BURPS1710b_0379"/>
</dbReference>
<evidence type="ECO:0000313" key="2">
    <source>
        <dbReference type="EMBL" id="ABA49821.1"/>
    </source>
</evidence>
<gene>
    <name evidence="2" type="ordered locus">BURPS1710b_0379</name>
</gene>
<name>Q3JXB0_BURP1</name>
<organism evidence="2 3">
    <name type="scientific">Burkholderia pseudomallei (strain 1710b)</name>
    <dbReference type="NCBI Taxonomy" id="320372"/>
    <lineage>
        <taxon>Bacteria</taxon>
        <taxon>Pseudomonadati</taxon>
        <taxon>Pseudomonadota</taxon>
        <taxon>Betaproteobacteria</taxon>
        <taxon>Burkholderiales</taxon>
        <taxon>Burkholderiaceae</taxon>
        <taxon>Burkholderia</taxon>
        <taxon>pseudomallei group</taxon>
    </lineage>
</organism>
<evidence type="ECO:0000313" key="3">
    <source>
        <dbReference type="Proteomes" id="UP000002700"/>
    </source>
</evidence>
<accession>Q3JXB0</accession>